<evidence type="ECO:0000313" key="4">
    <source>
        <dbReference type="EMBL" id="MCP1246414.1"/>
    </source>
</evidence>
<evidence type="ECO:0000313" key="5">
    <source>
        <dbReference type="Proteomes" id="UP000075312"/>
    </source>
</evidence>
<organism evidence="3 5">
    <name type="scientific">Acetobacter cerevisiae</name>
    <dbReference type="NCBI Taxonomy" id="178900"/>
    <lineage>
        <taxon>Bacteria</taxon>
        <taxon>Pseudomonadati</taxon>
        <taxon>Pseudomonadota</taxon>
        <taxon>Alphaproteobacteria</taxon>
        <taxon>Acetobacterales</taxon>
        <taxon>Acetobacteraceae</taxon>
        <taxon>Acetobacter</taxon>
    </lineage>
</organism>
<dbReference type="GO" id="GO:0005737">
    <property type="term" value="C:cytoplasm"/>
    <property type="evidence" value="ECO:0007669"/>
    <property type="project" value="TreeGrafter"/>
</dbReference>
<evidence type="ECO:0000259" key="2">
    <source>
        <dbReference type="Pfam" id="PF01266"/>
    </source>
</evidence>
<protein>
    <submittedName>
        <fullName evidence="4">FAD-binding oxidoreductase</fullName>
    </submittedName>
    <submittedName>
        <fullName evidence="3">FAD-dependent oxidoreductase</fullName>
    </submittedName>
</protein>
<comment type="caution">
    <text evidence="3">The sequence shown here is derived from an EMBL/GenBank/DDBJ whole genome shotgun (WGS) entry which is preliminary data.</text>
</comment>
<dbReference type="Gene3D" id="3.30.9.10">
    <property type="entry name" value="D-Amino Acid Oxidase, subunit A, domain 2"/>
    <property type="match status" value="1"/>
</dbReference>
<dbReference type="EMBL" id="LHZY01000040">
    <property type="protein sequence ID" value="KXV71034.1"/>
    <property type="molecule type" value="Genomic_DNA"/>
</dbReference>
<dbReference type="PANTHER" id="PTHR13847">
    <property type="entry name" value="SARCOSINE DEHYDROGENASE-RELATED"/>
    <property type="match status" value="1"/>
</dbReference>
<keyword evidence="6" id="KW-1185">Reference proteome</keyword>
<dbReference type="Proteomes" id="UP001523543">
    <property type="component" value="Unassembled WGS sequence"/>
</dbReference>
<dbReference type="PATRIC" id="fig|178900.6.peg.1632"/>
<reference evidence="3 5" key="1">
    <citation type="submission" date="2015-06" db="EMBL/GenBank/DDBJ databases">
        <title>Improved classification and identification of acetic acid bacteria using matrix-assisted laser desorption/ionization time-of-flight mass spectrometry; Gluconobacter nephelii and Gluconobacter uchimurae are later heterotypic synonyms of Gluconobacter japonicus and Gluconobacter oxydans, respectively.</title>
        <authorList>
            <person name="Li L."/>
            <person name="Cleenwerck I."/>
            <person name="De Vuyst L."/>
            <person name="Vandamme P."/>
        </authorList>
    </citation>
    <scope>NUCLEOTIDE SEQUENCE [LARGE SCALE GENOMIC DNA]</scope>
    <source>
        <strain evidence="3 5">LMG 1608</strain>
    </source>
</reference>
<feature type="domain" description="FAD dependent oxidoreductase" evidence="2">
    <location>
        <begin position="28"/>
        <end position="379"/>
    </location>
</feature>
<evidence type="ECO:0000313" key="6">
    <source>
        <dbReference type="Proteomes" id="UP001523543"/>
    </source>
</evidence>
<keyword evidence="1" id="KW-0560">Oxidoreductase</keyword>
<proteinExistence type="predicted"/>
<reference evidence="4 6" key="2">
    <citation type="submission" date="2022-06" db="EMBL/GenBank/DDBJ databases">
        <title>Acetobacer genomes from food samples.</title>
        <authorList>
            <person name="Sombolestani A."/>
        </authorList>
    </citation>
    <scope>NUCLEOTIDE SEQUENCE [LARGE SCALE GENOMIC DNA]</scope>
    <source>
        <strain evidence="4 6">R-83281</strain>
    </source>
</reference>
<dbReference type="InterPro" id="IPR036188">
    <property type="entry name" value="FAD/NAD-bd_sf"/>
</dbReference>
<dbReference type="Proteomes" id="UP000075312">
    <property type="component" value="Unassembled WGS sequence"/>
</dbReference>
<evidence type="ECO:0000313" key="3">
    <source>
        <dbReference type="EMBL" id="KXV71034.1"/>
    </source>
</evidence>
<dbReference type="RefSeq" id="WP_062143313.1">
    <property type="nucleotide sequence ID" value="NZ_JAMYZR010000017.1"/>
</dbReference>
<dbReference type="Pfam" id="PF01266">
    <property type="entry name" value="DAO"/>
    <property type="match status" value="1"/>
</dbReference>
<accession>A0A149UT69</accession>
<dbReference type="InterPro" id="IPR006076">
    <property type="entry name" value="FAD-dep_OxRdtase"/>
</dbReference>
<evidence type="ECO:0000256" key="1">
    <source>
        <dbReference type="ARBA" id="ARBA00023002"/>
    </source>
</evidence>
<sequence>MNTVASLYAADGGSVPAYPPLDGAQRADVVIVGAGLTGLSTALHLAEKGVKVVVLETEQPGWGASGRNGGQVNPGLKPLPSQVEQDFGPVYGPALVDAAWNAPNLVFDLIERHGIACSALRGGTLRAATAPAQLAPLRQLTDECLRRGWPVQWLEPADMQARSGNALYCGGMLDARGGQLDPLAYTRGLAQAAVKAGASLYGGTRVSSFARQGDAWLVQTAQGSVRADRLLFATNGYTDKAWDALRRSVVPVYSGIVASTPLPEGHAARILAQHEVLYELGQITTYYRVDAQRRLLMGGRSYSHHLHGASAFPYLVQRALTLWPELRDISWTHGWNGQLGVTLDHYPHWHEPEPGLLACVGYNGRGVAMATVMGQHIAQYVTGQGTALFPPTPVKPIAGHFGWKMGVAGRILWGRLADRLGCSFKTNVKKGGSHSPLNSG</sequence>
<dbReference type="SUPFAM" id="SSF51905">
    <property type="entry name" value="FAD/NAD(P)-binding domain"/>
    <property type="match status" value="1"/>
</dbReference>
<gene>
    <name evidence="3" type="ORF">AD952_10815</name>
    <name evidence="4" type="ORF">NKW54_10725</name>
</gene>
<dbReference type="PANTHER" id="PTHR13847:SF281">
    <property type="entry name" value="FAD DEPENDENT OXIDOREDUCTASE DOMAIN-CONTAINING PROTEIN"/>
    <property type="match status" value="1"/>
</dbReference>
<dbReference type="AlphaFoldDB" id="A0A149UT69"/>
<dbReference type="EMBL" id="JAMYZR010000017">
    <property type="protein sequence ID" value="MCP1246414.1"/>
    <property type="molecule type" value="Genomic_DNA"/>
</dbReference>
<dbReference type="GO" id="GO:0016491">
    <property type="term" value="F:oxidoreductase activity"/>
    <property type="evidence" value="ECO:0007669"/>
    <property type="project" value="UniProtKB-KW"/>
</dbReference>
<name>A0A149UT69_9PROT</name>
<dbReference type="Gene3D" id="3.50.50.60">
    <property type="entry name" value="FAD/NAD(P)-binding domain"/>
    <property type="match status" value="1"/>
</dbReference>